<protein>
    <recommendedName>
        <fullName evidence="5">Lebercilin domain-containing protein</fullName>
    </recommendedName>
</protein>
<dbReference type="OrthoDB" id="2123794at2759"/>
<dbReference type="Proteomes" id="UP000502823">
    <property type="component" value="Unassembled WGS sequence"/>
</dbReference>
<reference evidence="7" key="1">
    <citation type="submission" date="2020-01" db="EMBL/GenBank/DDBJ databases">
        <title>Draft genome sequence of the Termite Coptotermes fromosanus.</title>
        <authorList>
            <person name="Itakura S."/>
            <person name="Yosikawa Y."/>
            <person name="Umezawa K."/>
        </authorList>
    </citation>
    <scope>NUCLEOTIDE SEQUENCE [LARGE SCALE GENOMIC DNA]</scope>
</reference>
<dbReference type="Pfam" id="PF15619">
    <property type="entry name" value="Lebercilin"/>
    <property type="match status" value="1"/>
</dbReference>
<dbReference type="InterPro" id="IPR026188">
    <property type="entry name" value="Lebercilin-like"/>
</dbReference>
<dbReference type="AlphaFoldDB" id="A0A6L2PLM7"/>
<feature type="compositionally biased region" description="Basic and acidic residues" evidence="4">
    <location>
        <begin position="447"/>
        <end position="469"/>
    </location>
</feature>
<keyword evidence="7" id="KW-1185">Reference proteome</keyword>
<dbReference type="GO" id="GO:0005930">
    <property type="term" value="C:axoneme"/>
    <property type="evidence" value="ECO:0007669"/>
    <property type="project" value="TreeGrafter"/>
</dbReference>
<dbReference type="PANTHER" id="PTHR16650:SF6">
    <property type="entry name" value="GH21622P"/>
    <property type="match status" value="1"/>
</dbReference>
<name>A0A6L2PLM7_COPFO</name>
<feature type="compositionally biased region" description="Basic residues" evidence="4">
    <location>
        <begin position="369"/>
        <end position="378"/>
    </location>
</feature>
<feature type="domain" description="Lebercilin" evidence="5">
    <location>
        <begin position="90"/>
        <end position="278"/>
    </location>
</feature>
<evidence type="ECO:0000313" key="6">
    <source>
        <dbReference type="EMBL" id="GFG31438.1"/>
    </source>
</evidence>
<dbReference type="InParanoid" id="A0A6L2PLM7"/>
<feature type="region of interest" description="Disordered" evidence="4">
    <location>
        <begin position="550"/>
        <end position="587"/>
    </location>
</feature>
<feature type="compositionally biased region" description="Polar residues" evidence="4">
    <location>
        <begin position="336"/>
        <end position="360"/>
    </location>
</feature>
<evidence type="ECO:0000256" key="2">
    <source>
        <dbReference type="ARBA" id="ARBA00023054"/>
    </source>
</evidence>
<evidence type="ECO:0000313" key="7">
    <source>
        <dbReference type="Proteomes" id="UP000502823"/>
    </source>
</evidence>
<feature type="region of interest" description="Disordered" evidence="4">
    <location>
        <begin position="325"/>
        <end position="419"/>
    </location>
</feature>
<feature type="compositionally biased region" description="Low complexity" evidence="4">
    <location>
        <begin position="737"/>
        <end position="751"/>
    </location>
</feature>
<accession>A0A6L2PLM7</accession>
<feature type="region of interest" description="Disordered" evidence="4">
    <location>
        <begin position="725"/>
        <end position="765"/>
    </location>
</feature>
<feature type="coiled-coil region" evidence="3">
    <location>
        <begin position="199"/>
        <end position="272"/>
    </location>
</feature>
<feature type="compositionally biased region" description="Low complexity" evidence="4">
    <location>
        <begin position="396"/>
        <end position="411"/>
    </location>
</feature>
<dbReference type="InterPro" id="IPR028933">
    <property type="entry name" value="Lebercilin_dom"/>
</dbReference>
<keyword evidence="2 3" id="KW-0175">Coiled coil</keyword>
<evidence type="ECO:0000256" key="4">
    <source>
        <dbReference type="SAM" id="MobiDB-lite"/>
    </source>
</evidence>
<comment type="caution">
    <text evidence="6">The sequence shown here is derived from an EMBL/GenBank/DDBJ whole genome shotgun (WGS) entry which is preliminary data.</text>
</comment>
<comment type="similarity">
    <text evidence="1">Belongs to the LCA5 family.</text>
</comment>
<organism evidence="6 7">
    <name type="scientific">Coptotermes formosanus</name>
    <name type="common">Formosan subterranean termite</name>
    <dbReference type="NCBI Taxonomy" id="36987"/>
    <lineage>
        <taxon>Eukaryota</taxon>
        <taxon>Metazoa</taxon>
        <taxon>Ecdysozoa</taxon>
        <taxon>Arthropoda</taxon>
        <taxon>Hexapoda</taxon>
        <taxon>Insecta</taxon>
        <taxon>Pterygota</taxon>
        <taxon>Neoptera</taxon>
        <taxon>Polyneoptera</taxon>
        <taxon>Dictyoptera</taxon>
        <taxon>Blattodea</taxon>
        <taxon>Blattoidea</taxon>
        <taxon>Termitoidae</taxon>
        <taxon>Rhinotermitidae</taxon>
        <taxon>Coptotermes</taxon>
    </lineage>
</organism>
<evidence type="ECO:0000256" key="1">
    <source>
        <dbReference type="ARBA" id="ARBA00010229"/>
    </source>
</evidence>
<dbReference type="PANTHER" id="PTHR16650">
    <property type="entry name" value="C21ORF13-RELATED"/>
    <property type="match status" value="1"/>
</dbReference>
<dbReference type="GO" id="GO:0042073">
    <property type="term" value="P:intraciliary transport"/>
    <property type="evidence" value="ECO:0007669"/>
    <property type="project" value="TreeGrafter"/>
</dbReference>
<feature type="region of interest" description="Disordered" evidence="4">
    <location>
        <begin position="447"/>
        <end position="473"/>
    </location>
</feature>
<proteinExistence type="inferred from homology"/>
<feature type="compositionally biased region" description="Polar residues" evidence="4">
    <location>
        <begin position="554"/>
        <end position="571"/>
    </location>
</feature>
<gene>
    <name evidence="6" type="ORF">Cfor_09279</name>
</gene>
<dbReference type="EMBL" id="BLKM01007732">
    <property type="protein sequence ID" value="GFG31438.1"/>
    <property type="molecule type" value="Genomic_DNA"/>
</dbReference>
<sequence length="765" mass="86162">METDPITVMPQEKQKKEVERTCSNETFLGDSNEGIHSKCKSAANLLQKRRQLHPLLGTGVANPYCAASNYGVSFISFNSPTKINMNGYSHKIMSAKLLQVKQLQNELTDAQFQLNELFTENRLLKTLQKRQDLALSKYEGTTAALPQLIRSHNEEVRVLRANVKHFKAQCCEKDHQIKALDADFKNLRDQHRHLLKLSRDQHLGDREQLTKQVEELKEIIREQDVRIQTLNRKIMLETKNFKHELSTEMARHKETKRQLSEALDRISKLEILVETKEKYIATLVPRRHFENHNRQSVSLVSLAGRARYPDLHASVKSETELIPHLEEESSEGTCMAPNTNTSYDSTHPSTDTVEINSENRVPSDGYNARRMKLANKRKVTLERKLHQTATNKTEDLVSSSGLTSPTPSSSVLNDDRDTDCVDDYASNQPYSFGTVYSSRKSTGNFSVDDHKTCQSEHLRKSQSEVSLKDDSEDTNTYIKTRRSGSFQENSRKGVVSNLTADVKKETGVSKDSYLSLELNPIEIGLTETLSVNKTRKGSLVMEKINDVEEESVPPITNRSSSRRGSLAQEKTNSAEEESTSAINRSYSRKGSLKREKINFLDEESIPALGNRHATRKASISNEIDVDMDSVKYMASDVTDQAYVPSDEDRTKSDAPSKYIFPRTTEHLSEISRTLNKIQNTFVSESDVTEDKLKQFGNTADSEPLEIKGYKKKKLLAALKAIDDEEDSSLVNQGHKGSSVLDSLLSNSVPNPGSSLNVALPLTSYK</sequence>
<evidence type="ECO:0000256" key="3">
    <source>
        <dbReference type="SAM" id="Coils"/>
    </source>
</evidence>
<evidence type="ECO:0000259" key="5">
    <source>
        <dbReference type="Pfam" id="PF15619"/>
    </source>
</evidence>